<dbReference type="HOGENOM" id="CLU_3126664_0_0_1"/>
<protein>
    <submittedName>
        <fullName evidence="1 2">Uncharacterized protein</fullName>
    </submittedName>
</protein>
<reference evidence="2" key="2">
    <citation type="submission" date="2020-05" db="UniProtKB">
        <authorList>
            <consortium name="EnsemblMetazoa"/>
        </authorList>
    </citation>
    <scope>IDENTIFICATION</scope>
    <source>
        <strain evidence="2">wikel</strain>
    </source>
</reference>
<organism>
    <name type="scientific">Ixodes scapularis</name>
    <name type="common">Black-legged tick</name>
    <name type="synonym">Deer tick</name>
    <dbReference type="NCBI Taxonomy" id="6945"/>
    <lineage>
        <taxon>Eukaryota</taxon>
        <taxon>Metazoa</taxon>
        <taxon>Ecdysozoa</taxon>
        <taxon>Arthropoda</taxon>
        <taxon>Chelicerata</taxon>
        <taxon>Arachnida</taxon>
        <taxon>Acari</taxon>
        <taxon>Parasitiformes</taxon>
        <taxon>Ixodida</taxon>
        <taxon>Ixodoidea</taxon>
        <taxon>Ixodidae</taxon>
        <taxon>Ixodinae</taxon>
        <taxon>Ixodes</taxon>
    </lineage>
</organism>
<sequence>MNLASDSSNCLGVLLLRMTRLILLPAFKHMVYWNICHIKINFVQSKASLL</sequence>
<dbReference type="EnsemblMetazoa" id="ISCW002142-RA">
    <property type="protein sequence ID" value="ISCW002142-PA"/>
    <property type="gene ID" value="ISCW002142"/>
</dbReference>
<dbReference type="EMBL" id="ABJB010318867">
    <property type="status" value="NOT_ANNOTATED_CDS"/>
    <property type="molecule type" value="Genomic_DNA"/>
</dbReference>
<dbReference type="InParanoid" id="B7PAB1"/>
<dbReference type="VEuPathDB" id="VectorBase:ISCI002142"/>
<reference evidence="1 3" key="1">
    <citation type="submission" date="2008-03" db="EMBL/GenBank/DDBJ databases">
        <title>Annotation of Ixodes scapularis.</title>
        <authorList>
            <consortium name="Ixodes scapularis Genome Project Consortium"/>
            <person name="Caler E."/>
            <person name="Hannick L.I."/>
            <person name="Bidwell S."/>
            <person name="Joardar V."/>
            <person name="Thiagarajan M."/>
            <person name="Amedeo P."/>
            <person name="Galinsky K.J."/>
            <person name="Schobel S."/>
            <person name="Inman J."/>
            <person name="Hostetler J."/>
            <person name="Miller J."/>
            <person name="Hammond M."/>
            <person name="Megy K."/>
            <person name="Lawson D."/>
            <person name="Kodira C."/>
            <person name="Sutton G."/>
            <person name="Meyer J."/>
            <person name="Hill C.A."/>
            <person name="Birren B."/>
            <person name="Nene V."/>
            <person name="Collins F."/>
            <person name="Alarcon-Chaidez F."/>
            <person name="Wikel S."/>
            <person name="Strausberg R."/>
        </authorList>
    </citation>
    <scope>NUCLEOTIDE SEQUENCE [LARGE SCALE GENOMIC DNA]</scope>
    <source>
        <strain evidence="3">Wikel</strain>
        <strain evidence="1">Wikel colony</strain>
    </source>
</reference>
<name>B7PAB1_IXOSC</name>
<dbReference type="VEuPathDB" id="VectorBase:ISCW002142"/>
<gene>
    <name evidence="1" type="ORF">IscW_ISCW002142</name>
</gene>
<dbReference type="EMBL" id="DS670561">
    <property type="protein sequence ID" value="EEC03533.1"/>
    <property type="molecule type" value="Genomic_DNA"/>
</dbReference>
<accession>B7PAB1</accession>
<dbReference type="Proteomes" id="UP000001555">
    <property type="component" value="Unassembled WGS sequence"/>
</dbReference>
<evidence type="ECO:0000313" key="1">
    <source>
        <dbReference type="EMBL" id="EEC03533.1"/>
    </source>
</evidence>
<proteinExistence type="predicted"/>
<evidence type="ECO:0000313" key="2">
    <source>
        <dbReference type="EnsemblMetazoa" id="ISCW002142-PA"/>
    </source>
</evidence>
<keyword evidence="3" id="KW-1185">Reference proteome</keyword>
<dbReference type="AlphaFoldDB" id="B7PAB1"/>
<evidence type="ECO:0000313" key="3">
    <source>
        <dbReference type="Proteomes" id="UP000001555"/>
    </source>
</evidence>
<dbReference type="PaxDb" id="6945-B7PAB1"/>